<keyword evidence="3 8" id="KW-0812">Transmembrane</keyword>
<feature type="transmembrane region" description="Helical" evidence="8">
    <location>
        <begin position="356"/>
        <end position="379"/>
    </location>
</feature>
<dbReference type="PANTHER" id="PTHR13131:SF5">
    <property type="entry name" value="CYSTINOSIN"/>
    <property type="match status" value="1"/>
</dbReference>
<dbReference type="Gene3D" id="1.20.1280.290">
    <property type="match status" value="1"/>
</dbReference>
<feature type="transmembrane region" description="Helical" evidence="8">
    <location>
        <begin position="141"/>
        <end position="158"/>
    </location>
</feature>
<gene>
    <name evidence="9" type="ORF">Rsub_01132</name>
</gene>
<protein>
    <recommendedName>
        <fullName evidence="11">Cystinosin</fullName>
    </recommendedName>
</protein>
<keyword evidence="4" id="KW-0677">Repeat</keyword>
<comment type="subcellular location">
    <subcellularLocation>
        <location evidence="1">Endomembrane system</location>
        <topology evidence="1">Multi-pass membrane protein</topology>
    </subcellularLocation>
</comment>
<evidence type="ECO:0000256" key="2">
    <source>
        <dbReference type="ARBA" id="ARBA00022448"/>
    </source>
</evidence>
<dbReference type="InterPro" id="IPR006603">
    <property type="entry name" value="PQ-loop_rpt"/>
</dbReference>
<evidence type="ECO:0008006" key="11">
    <source>
        <dbReference type="Google" id="ProtNLM"/>
    </source>
</evidence>
<feature type="transmembrane region" description="Helical" evidence="8">
    <location>
        <begin position="253"/>
        <end position="272"/>
    </location>
</feature>
<evidence type="ECO:0000256" key="5">
    <source>
        <dbReference type="ARBA" id="ARBA00022989"/>
    </source>
</evidence>
<evidence type="ECO:0000256" key="1">
    <source>
        <dbReference type="ARBA" id="ARBA00004127"/>
    </source>
</evidence>
<keyword evidence="5 8" id="KW-1133">Transmembrane helix</keyword>
<dbReference type="InParanoid" id="A0A2V0NS70"/>
<keyword evidence="10" id="KW-1185">Reference proteome</keyword>
<evidence type="ECO:0000256" key="3">
    <source>
        <dbReference type="ARBA" id="ARBA00022692"/>
    </source>
</evidence>
<dbReference type="Proteomes" id="UP000247498">
    <property type="component" value="Unassembled WGS sequence"/>
</dbReference>
<dbReference type="OrthoDB" id="75720at2759"/>
<organism evidence="9 10">
    <name type="scientific">Raphidocelis subcapitata</name>
    <dbReference type="NCBI Taxonomy" id="307507"/>
    <lineage>
        <taxon>Eukaryota</taxon>
        <taxon>Viridiplantae</taxon>
        <taxon>Chlorophyta</taxon>
        <taxon>core chlorophytes</taxon>
        <taxon>Chlorophyceae</taxon>
        <taxon>CS clade</taxon>
        <taxon>Sphaeropleales</taxon>
        <taxon>Selenastraceae</taxon>
        <taxon>Raphidocelis</taxon>
    </lineage>
</organism>
<sequence length="433" mass="43049">MLAARHGGATASAGPAGRAVSCVSGAAALLRRCRRGCAAAARAGPSPASRAAVAVRAALGGRSPASRSGSGSSSTSSPGRSGSLAGAASFAAPPSAPADSSGEEAAALAALAASIALGALLGGVAGVGLDPALPGDGVQRLSAALGWSYFACWTASFWPQIIENHRTRDVSGLSPDYLLYSLLGFVCYSAYTAALYFSDDVRASYAAIHGGAAPDVSVADFAFAAHAVAATLAVSAQYAWMRVPGQDRGVSPIAAAVGVAVAAACAGSAGHISATCDAADCAAWLPMLVLLGGTKVLMTCIKYTPQVLHNHARRSTEGWNLTNVLLDLGGGTLSLAQVLLDAVARHDMSLITGSPAKLWIAALSIGYDLIFVAQHYVLYAGDGARGGKHGGKAAPAKAAPAPAPLAAAPRGGAALAFAQVGRRWAGAAPKEKL</sequence>
<evidence type="ECO:0000256" key="7">
    <source>
        <dbReference type="SAM" id="MobiDB-lite"/>
    </source>
</evidence>
<proteinExistence type="predicted"/>
<feature type="transmembrane region" description="Helical" evidence="8">
    <location>
        <begin position="105"/>
        <end position="129"/>
    </location>
</feature>
<name>A0A2V0NS70_9CHLO</name>
<dbReference type="AlphaFoldDB" id="A0A2V0NS70"/>
<dbReference type="GO" id="GO:0005774">
    <property type="term" value="C:vacuolar membrane"/>
    <property type="evidence" value="ECO:0007669"/>
    <property type="project" value="TreeGrafter"/>
</dbReference>
<feature type="transmembrane region" description="Helical" evidence="8">
    <location>
        <begin position="178"/>
        <end position="198"/>
    </location>
</feature>
<evidence type="ECO:0000256" key="6">
    <source>
        <dbReference type="ARBA" id="ARBA00023136"/>
    </source>
</evidence>
<feature type="transmembrane region" description="Helical" evidence="8">
    <location>
        <begin position="284"/>
        <end position="303"/>
    </location>
</feature>
<evidence type="ECO:0000313" key="10">
    <source>
        <dbReference type="Proteomes" id="UP000247498"/>
    </source>
</evidence>
<comment type="caution">
    <text evidence="9">The sequence shown here is derived from an EMBL/GenBank/DDBJ whole genome shotgun (WGS) entry which is preliminary data.</text>
</comment>
<evidence type="ECO:0000256" key="8">
    <source>
        <dbReference type="SAM" id="Phobius"/>
    </source>
</evidence>
<accession>A0A2V0NS70</accession>
<feature type="region of interest" description="Disordered" evidence="7">
    <location>
        <begin position="61"/>
        <end position="97"/>
    </location>
</feature>
<dbReference type="GO" id="GO:0012505">
    <property type="term" value="C:endomembrane system"/>
    <property type="evidence" value="ECO:0007669"/>
    <property type="project" value="UniProtKB-SubCell"/>
</dbReference>
<dbReference type="GO" id="GO:0015184">
    <property type="term" value="F:L-cystine transmembrane transporter activity"/>
    <property type="evidence" value="ECO:0007669"/>
    <property type="project" value="TreeGrafter"/>
</dbReference>
<feature type="transmembrane region" description="Helical" evidence="8">
    <location>
        <begin position="324"/>
        <end position="344"/>
    </location>
</feature>
<evidence type="ECO:0000256" key="4">
    <source>
        <dbReference type="ARBA" id="ARBA00022737"/>
    </source>
</evidence>
<dbReference type="InterPro" id="IPR005282">
    <property type="entry name" value="LC_transporter"/>
</dbReference>
<dbReference type="PANTHER" id="PTHR13131">
    <property type="entry name" value="CYSTINOSIN"/>
    <property type="match status" value="1"/>
</dbReference>
<reference evidence="9 10" key="1">
    <citation type="journal article" date="2018" name="Sci. Rep.">
        <title>Raphidocelis subcapitata (=Pseudokirchneriella subcapitata) provides an insight into genome evolution and environmental adaptations in the Sphaeropleales.</title>
        <authorList>
            <person name="Suzuki S."/>
            <person name="Yamaguchi H."/>
            <person name="Nakajima N."/>
            <person name="Kawachi M."/>
        </authorList>
    </citation>
    <scope>NUCLEOTIDE SEQUENCE [LARGE SCALE GENOMIC DNA]</scope>
    <source>
        <strain evidence="9 10">NIES-35</strain>
    </source>
</reference>
<dbReference type="EMBL" id="BDRX01000005">
    <property type="protein sequence ID" value="GBF88420.1"/>
    <property type="molecule type" value="Genomic_DNA"/>
</dbReference>
<feature type="transmembrane region" description="Helical" evidence="8">
    <location>
        <begin position="218"/>
        <end position="241"/>
    </location>
</feature>
<keyword evidence="6 8" id="KW-0472">Membrane</keyword>
<dbReference type="Pfam" id="PF04193">
    <property type="entry name" value="PQ-loop"/>
    <property type="match status" value="2"/>
</dbReference>
<dbReference type="SMART" id="SM00679">
    <property type="entry name" value="CTNS"/>
    <property type="match status" value="2"/>
</dbReference>
<evidence type="ECO:0000313" key="9">
    <source>
        <dbReference type="EMBL" id="GBF88420.1"/>
    </source>
</evidence>
<keyword evidence="2" id="KW-0813">Transport</keyword>